<feature type="domain" description="CusB-like beta-barrel" evidence="5">
    <location>
        <begin position="236"/>
        <end position="306"/>
    </location>
</feature>
<evidence type="ECO:0000259" key="5">
    <source>
        <dbReference type="Pfam" id="PF25954"/>
    </source>
</evidence>
<keyword evidence="8" id="KW-1185">Reference proteome</keyword>
<dbReference type="GO" id="GO:1990281">
    <property type="term" value="C:efflux pump complex"/>
    <property type="evidence" value="ECO:0007669"/>
    <property type="project" value="TreeGrafter"/>
</dbReference>
<dbReference type="PANTHER" id="PTHR30469">
    <property type="entry name" value="MULTIDRUG RESISTANCE PROTEIN MDTA"/>
    <property type="match status" value="1"/>
</dbReference>
<dbReference type="Gene3D" id="2.40.30.170">
    <property type="match status" value="1"/>
</dbReference>
<dbReference type="InterPro" id="IPR006143">
    <property type="entry name" value="RND_pump_MFP"/>
</dbReference>
<dbReference type="Gene3D" id="2.40.420.20">
    <property type="match status" value="1"/>
</dbReference>
<dbReference type="PANTHER" id="PTHR30469:SF15">
    <property type="entry name" value="HLYD FAMILY OF SECRETION PROTEINS"/>
    <property type="match status" value="1"/>
</dbReference>
<protein>
    <submittedName>
        <fullName evidence="7">Efflux transporter periplasmic adaptor subunit</fullName>
    </submittedName>
</protein>
<accession>A0A3G1KMV0</accession>
<dbReference type="Pfam" id="PF25876">
    <property type="entry name" value="HH_MFP_RND"/>
    <property type="match status" value="1"/>
</dbReference>
<dbReference type="NCBIfam" id="TIGR01730">
    <property type="entry name" value="RND_mfp"/>
    <property type="match status" value="1"/>
</dbReference>
<evidence type="ECO:0000313" key="7">
    <source>
        <dbReference type="EMBL" id="ATW23798.1"/>
    </source>
</evidence>
<reference evidence="7 8" key="1">
    <citation type="submission" date="2016-10" db="EMBL/GenBank/DDBJ databases">
        <title>Complete Genome Sequence of Peptococcaceae strain DCMF.</title>
        <authorList>
            <person name="Edwards R.J."/>
            <person name="Holland S.I."/>
            <person name="Deshpande N.P."/>
            <person name="Wong Y.K."/>
            <person name="Ertan H."/>
            <person name="Manefield M."/>
            <person name="Russell T.L."/>
            <person name="Lee M.J."/>
        </authorList>
    </citation>
    <scope>NUCLEOTIDE SEQUENCE [LARGE SCALE GENOMIC DNA]</scope>
    <source>
        <strain evidence="7 8">DCMF</strain>
    </source>
</reference>
<dbReference type="InterPro" id="IPR058637">
    <property type="entry name" value="YknX-like_C"/>
</dbReference>
<dbReference type="Pfam" id="PF25989">
    <property type="entry name" value="YknX_C"/>
    <property type="match status" value="1"/>
</dbReference>
<comment type="similarity">
    <text evidence="1">Belongs to the membrane fusion protein (MFP) (TC 8.A.1) family.</text>
</comment>
<dbReference type="InterPro" id="IPR058624">
    <property type="entry name" value="MdtA-like_HH"/>
</dbReference>
<keyword evidence="2" id="KW-0175">Coiled coil</keyword>
<evidence type="ECO:0000259" key="3">
    <source>
        <dbReference type="Pfam" id="PF25876"/>
    </source>
</evidence>
<dbReference type="OrthoDB" id="9810430at2"/>
<dbReference type="Gene3D" id="2.40.50.100">
    <property type="match status" value="1"/>
</dbReference>
<dbReference type="SUPFAM" id="SSF111369">
    <property type="entry name" value="HlyD-like secretion proteins"/>
    <property type="match status" value="1"/>
</dbReference>
<evidence type="ECO:0000256" key="1">
    <source>
        <dbReference type="ARBA" id="ARBA00009477"/>
    </source>
</evidence>
<feature type="coiled-coil region" evidence="2">
    <location>
        <begin position="152"/>
        <end position="179"/>
    </location>
</feature>
<gene>
    <name evidence="7" type="ORF">DCMF_02410</name>
</gene>
<organism evidence="7 8">
    <name type="scientific">Formimonas warabiya</name>
    <dbReference type="NCBI Taxonomy" id="1761012"/>
    <lineage>
        <taxon>Bacteria</taxon>
        <taxon>Bacillati</taxon>
        <taxon>Bacillota</taxon>
        <taxon>Clostridia</taxon>
        <taxon>Eubacteriales</taxon>
        <taxon>Peptococcaceae</taxon>
        <taxon>Candidatus Formimonas</taxon>
    </lineage>
</organism>
<dbReference type="KEGG" id="fwa:DCMF_02410"/>
<evidence type="ECO:0000259" key="4">
    <source>
        <dbReference type="Pfam" id="PF25917"/>
    </source>
</evidence>
<dbReference type="GO" id="GO:0015562">
    <property type="term" value="F:efflux transmembrane transporter activity"/>
    <property type="evidence" value="ECO:0007669"/>
    <property type="project" value="TreeGrafter"/>
</dbReference>
<name>A0A3G1KMV0_FORW1</name>
<feature type="domain" description="Multidrug resistance protein MdtA-like barrel-sandwich hybrid" evidence="4">
    <location>
        <begin position="77"/>
        <end position="222"/>
    </location>
</feature>
<dbReference type="InterPro" id="IPR058625">
    <property type="entry name" value="MdtA-like_BSH"/>
</dbReference>
<sequence>MITRKKVIILIVVLVILVAGVVAIGSNMGALGTEKKKAASEAVNNTVYVKVQKANSIEKASGIEFKASLEASEEGIVSSKVGGKVVQILFEEGKYVHQGEPLFKLDDTEARNNLRAAKSQLSAAQASLTGAEVNLESEQSNFDRIKVLFDNNVIAKVELENAETALKAAKANFEAQKASVVTSLVSVENLRDSSADNIITAPISGIMDEKSVNLGEYVNPGSVLGKVKNIVPINAVIEVEQSNLEYIKLGQKAQVMIGESSSKRYEGFVKSINVSADPSSRVFKCKIQLDNKDQTLKPGIFAKAEIFNDQKVELAAVPIAALAGNEGSYYVYINDKGIAHKRSITIGETDGNVIEIKSGVQKGESVICTNVNTLQDGDTISVVSE</sequence>
<evidence type="ECO:0000256" key="2">
    <source>
        <dbReference type="SAM" id="Coils"/>
    </source>
</evidence>
<feature type="domain" description="YknX-like C-terminal permuted SH3-like" evidence="6">
    <location>
        <begin position="316"/>
        <end position="381"/>
    </location>
</feature>
<dbReference type="RefSeq" id="WP_148132962.1">
    <property type="nucleotide sequence ID" value="NZ_CP017634.1"/>
</dbReference>
<proteinExistence type="inferred from homology"/>
<feature type="domain" description="Multidrug resistance protein MdtA-like alpha-helical hairpin" evidence="3">
    <location>
        <begin position="121"/>
        <end position="182"/>
    </location>
</feature>
<dbReference type="Proteomes" id="UP000323521">
    <property type="component" value="Chromosome"/>
</dbReference>
<evidence type="ECO:0000313" key="8">
    <source>
        <dbReference type="Proteomes" id="UP000323521"/>
    </source>
</evidence>
<evidence type="ECO:0000259" key="6">
    <source>
        <dbReference type="Pfam" id="PF25989"/>
    </source>
</evidence>
<dbReference type="Pfam" id="PF25954">
    <property type="entry name" value="Beta-barrel_RND_2"/>
    <property type="match status" value="1"/>
</dbReference>
<dbReference type="Pfam" id="PF25917">
    <property type="entry name" value="BSH_RND"/>
    <property type="match status" value="1"/>
</dbReference>
<dbReference type="Gene3D" id="1.10.287.470">
    <property type="entry name" value="Helix hairpin bin"/>
    <property type="match status" value="1"/>
</dbReference>
<dbReference type="InterPro" id="IPR058792">
    <property type="entry name" value="Beta-barrel_RND_2"/>
</dbReference>
<dbReference type="AlphaFoldDB" id="A0A3G1KMV0"/>
<dbReference type="EMBL" id="CP017634">
    <property type="protein sequence ID" value="ATW23798.1"/>
    <property type="molecule type" value="Genomic_DNA"/>
</dbReference>